<evidence type="ECO:0000256" key="1">
    <source>
        <dbReference type="SAM" id="MobiDB-lite"/>
    </source>
</evidence>
<dbReference type="Proteomes" id="UP001501627">
    <property type="component" value="Unassembled WGS sequence"/>
</dbReference>
<keyword evidence="2" id="KW-1133">Transmembrane helix</keyword>
<feature type="region of interest" description="Disordered" evidence="1">
    <location>
        <begin position="32"/>
        <end position="80"/>
    </location>
</feature>
<accession>A0ABP7RJA9</accession>
<protein>
    <submittedName>
        <fullName evidence="3">Uncharacterized protein</fullName>
    </submittedName>
</protein>
<comment type="caution">
    <text evidence="3">The sequence shown here is derived from an EMBL/GenBank/DDBJ whole genome shotgun (WGS) entry which is preliminary data.</text>
</comment>
<evidence type="ECO:0000313" key="4">
    <source>
        <dbReference type="Proteomes" id="UP001501627"/>
    </source>
</evidence>
<evidence type="ECO:0000256" key="2">
    <source>
        <dbReference type="SAM" id="Phobius"/>
    </source>
</evidence>
<keyword evidence="2" id="KW-0812">Transmembrane</keyword>
<sequence length="135" mass="14089">MGAPLNQEPPGGDFARYVEALVARSAAGLASAGGAQVPPATPPVPGLQQRTTRRRLAARTAAPVPAPQSPQAQPQQPPQQLPVPALAKVLPWVIGLVVAAFVILSIGGLDALYLLVFVAAIAVQLIQRSLRNRRK</sequence>
<dbReference type="EMBL" id="BAABBP010000020">
    <property type="protein sequence ID" value="GAA3998397.1"/>
    <property type="molecule type" value="Genomic_DNA"/>
</dbReference>
<organism evidence="3 4">
    <name type="scientific">Comamonas faecalis</name>
    <dbReference type="NCBI Taxonomy" id="1387849"/>
    <lineage>
        <taxon>Bacteria</taxon>
        <taxon>Pseudomonadati</taxon>
        <taxon>Pseudomonadota</taxon>
        <taxon>Betaproteobacteria</taxon>
        <taxon>Burkholderiales</taxon>
        <taxon>Comamonadaceae</taxon>
        <taxon>Comamonas</taxon>
    </lineage>
</organism>
<proteinExistence type="predicted"/>
<keyword evidence="4" id="KW-1185">Reference proteome</keyword>
<feature type="compositionally biased region" description="Low complexity" evidence="1">
    <location>
        <begin position="58"/>
        <end position="74"/>
    </location>
</feature>
<feature type="transmembrane region" description="Helical" evidence="2">
    <location>
        <begin position="89"/>
        <end position="106"/>
    </location>
</feature>
<name>A0ABP7RJA9_9BURK</name>
<dbReference type="RefSeq" id="WP_103045771.1">
    <property type="nucleotide sequence ID" value="NZ_BAABBP010000020.1"/>
</dbReference>
<gene>
    <name evidence="3" type="ORF">GCM10022279_22660</name>
</gene>
<evidence type="ECO:0000313" key="3">
    <source>
        <dbReference type="EMBL" id="GAA3998397.1"/>
    </source>
</evidence>
<keyword evidence="2" id="KW-0472">Membrane</keyword>
<reference evidence="4" key="1">
    <citation type="journal article" date="2019" name="Int. J. Syst. Evol. Microbiol.">
        <title>The Global Catalogue of Microorganisms (GCM) 10K type strain sequencing project: providing services to taxonomists for standard genome sequencing and annotation.</title>
        <authorList>
            <consortium name="The Broad Institute Genomics Platform"/>
            <consortium name="The Broad Institute Genome Sequencing Center for Infectious Disease"/>
            <person name="Wu L."/>
            <person name="Ma J."/>
        </authorList>
    </citation>
    <scope>NUCLEOTIDE SEQUENCE [LARGE SCALE GENOMIC DNA]</scope>
    <source>
        <strain evidence="4">JCM 17561</strain>
    </source>
</reference>